<evidence type="ECO:0000256" key="5">
    <source>
        <dbReference type="ARBA" id="ARBA00022692"/>
    </source>
</evidence>
<evidence type="ECO:0000256" key="7">
    <source>
        <dbReference type="ARBA" id="ARBA00022982"/>
    </source>
</evidence>
<dbReference type="GO" id="GO:0005743">
    <property type="term" value="C:mitochondrial inner membrane"/>
    <property type="evidence" value="ECO:0007669"/>
    <property type="project" value="UniProtKB-SubCell"/>
</dbReference>
<gene>
    <name evidence="12" type="ORF">g.11788</name>
</gene>
<feature type="non-terminal residue" evidence="12">
    <location>
        <position position="1"/>
    </location>
</feature>
<keyword evidence="3" id="KW-0813">Transport</keyword>
<dbReference type="Pfam" id="PF06374">
    <property type="entry name" value="NDUF_C2"/>
    <property type="match status" value="1"/>
</dbReference>
<protein>
    <recommendedName>
        <fullName evidence="13">NADH dehydrogenase [ubiquinone] 1 subunit C2</fullName>
    </recommendedName>
</protein>
<organism evidence="12">
    <name type="scientific">Homalodisca liturata</name>
    <dbReference type="NCBI Taxonomy" id="320908"/>
    <lineage>
        <taxon>Eukaryota</taxon>
        <taxon>Metazoa</taxon>
        <taxon>Ecdysozoa</taxon>
        <taxon>Arthropoda</taxon>
        <taxon>Hexapoda</taxon>
        <taxon>Insecta</taxon>
        <taxon>Pterygota</taxon>
        <taxon>Neoptera</taxon>
        <taxon>Paraneoptera</taxon>
        <taxon>Hemiptera</taxon>
        <taxon>Auchenorrhyncha</taxon>
        <taxon>Membracoidea</taxon>
        <taxon>Cicadellidae</taxon>
        <taxon>Cicadellinae</taxon>
        <taxon>Proconiini</taxon>
        <taxon>Homalodisca</taxon>
    </lineage>
</organism>
<evidence type="ECO:0000256" key="2">
    <source>
        <dbReference type="ARBA" id="ARBA00008674"/>
    </source>
</evidence>
<evidence type="ECO:0000256" key="9">
    <source>
        <dbReference type="ARBA" id="ARBA00023128"/>
    </source>
</evidence>
<evidence type="ECO:0000256" key="1">
    <source>
        <dbReference type="ARBA" id="ARBA00004298"/>
    </source>
</evidence>
<keyword evidence="8 11" id="KW-1133">Transmembrane helix</keyword>
<evidence type="ECO:0000256" key="10">
    <source>
        <dbReference type="ARBA" id="ARBA00023136"/>
    </source>
</evidence>
<comment type="similarity">
    <text evidence="2">Belongs to the complex I NDUFC2 subunit family.</text>
</comment>
<evidence type="ECO:0008006" key="13">
    <source>
        <dbReference type="Google" id="ProtNLM"/>
    </source>
</evidence>
<dbReference type="PANTHER" id="PTHR13099">
    <property type="entry name" value="NADH-UBIQUINONE OXIDOREDUCTASE SUBUNIT B14.5B"/>
    <property type="match status" value="1"/>
</dbReference>
<evidence type="ECO:0000256" key="8">
    <source>
        <dbReference type="ARBA" id="ARBA00022989"/>
    </source>
</evidence>
<name>A0A1B6IU48_9HEMI</name>
<dbReference type="InterPro" id="IPR009423">
    <property type="entry name" value="NDUC2"/>
</dbReference>
<comment type="subcellular location">
    <subcellularLocation>
        <location evidence="1">Mitochondrion inner membrane</location>
        <topology evidence="1">Single-pass membrane protein</topology>
        <orientation evidence="1">Matrix side</orientation>
    </subcellularLocation>
</comment>
<evidence type="ECO:0000256" key="3">
    <source>
        <dbReference type="ARBA" id="ARBA00022448"/>
    </source>
</evidence>
<keyword evidence="10 11" id="KW-0472">Membrane</keyword>
<sequence>GFIICEVKRMSKLPAVVQSAPADPAYLFSADNYAEPSFLGNKVPQIFGGLGGFLMAIGHNFSQRRPLFAGLPVVIGATALGLAGGIWWQDRSERYWAERDAIYRHYIELHPEDFPAKERILVGDMLKPWVPIR</sequence>
<reference evidence="12" key="1">
    <citation type="submission" date="2015-11" db="EMBL/GenBank/DDBJ databases">
        <title>De novo transcriptome assembly of four potential Pierce s Disease insect vectors from Arizona vineyards.</title>
        <authorList>
            <person name="Tassone E.E."/>
        </authorList>
    </citation>
    <scope>NUCLEOTIDE SEQUENCE</scope>
</reference>
<accession>A0A1B6IU48</accession>
<dbReference type="AlphaFoldDB" id="A0A1B6IU48"/>
<evidence type="ECO:0000256" key="11">
    <source>
        <dbReference type="SAM" id="Phobius"/>
    </source>
</evidence>
<keyword evidence="7" id="KW-0249">Electron transport</keyword>
<keyword evidence="5 11" id="KW-0812">Transmembrane</keyword>
<dbReference type="GO" id="GO:0006120">
    <property type="term" value="P:mitochondrial electron transport, NADH to ubiquinone"/>
    <property type="evidence" value="ECO:0007669"/>
    <property type="project" value="InterPro"/>
</dbReference>
<dbReference type="EMBL" id="GECU01017249">
    <property type="protein sequence ID" value="JAS90457.1"/>
    <property type="molecule type" value="Transcribed_RNA"/>
</dbReference>
<feature type="transmembrane region" description="Helical" evidence="11">
    <location>
        <begin position="67"/>
        <end position="88"/>
    </location>
</feature>
<keyword evidence="9" id="KW-0496">Mitochondrion</keyword>
<proteinExistence type="inferred from homology"/>
<dbReference type="PANTHER" id="PTHR13099:SF0">
    <property type="entry name" value="NADH DEHYDROGENASE [UBIQUINONE] 1 SUBUNIT C2-RELATED"/>
    <property type="match status" value="1"/>
</dbReference>
<keyword evidence="4" id="KW-0679">Respiratory chain</keyword>
<keyword evidence="6" id="KW-0999">Mitochondrion inner membrane</keyword>
<evidence type="ECO:0000313" key="12">
    <source>
        <dbReference type="EMBL" id="JAS90457.1"/>
    </source>
</evidence>
<evidence type="ECO:0000256" key="4">
    <source>
        <dbReference type="ARBA" id="ARBA00022660"/>
    </source>
</evidence>
<dbReference type="PIRSF" id="PIRSF017834">
    <property type="entry name" value="NADH-UbQ_OxRdtase_b14.5b"/>
    <property type="match status" value="1"/>
</dbReference>
<evidence type="ECO:0000256" key="6">
    <source>
        <dbReference type="ARBA" id="ARBA00022792"/>
    </source>
</evidence>